<name>A0A0D2H5W2_9EURO</name>
<sequence>MSEHPGRWLLASGTMDSHLLAVSGVTTYFDGETKTNPTADGDVLAAQGLRVLQHQHDDDKHDTTMKSREFKRGGMDNGTGIQCQGLHSAIPPPISQRPRPSSSA</sequence>
<proteinExistence type="predicted"/>
<evidence type="ECO:0000256" key="1">
    <source>
        <dbReference type="SAM" id="MobiDB-lite"/>
    </source>
</evidence>
<dbReference type="VEuPathDB" id="FungiDB:Z518_03770"/>
<dbReference type="GeneID" id="25291841"/>
<accession>A0A0D2H5W2</accession>
<reference evidence="2 3" key="1">
    <citation type="submission" date="2015-01" db="EMBL/GenBank/DDBJ databases">
        <title>The Genome Sequence of Rhinocladiella mackenzie CBS 650.93.</title>
        <authorList>
            <consortium name="The Broad Institute Genomics Platform"/>
            <person name="Cuomo C."/>
            <person name="de Hoog S."/>
            <person name="Gorbushina A."/>
            <person name="Stielow B."/>
            <person name="Teixiera M."/>
            <person name="Abouelleil A."/>
            <person name="Chapman S.B."/>
            <person name="Priest M."/>
            <person name="Young S.K."/>
            <person name="Wortman J."/>
            <person name="Nusbaum C."/>
            <person name="Birren B."/>
        </authorList>
    </citation>
    <scope>NUCLEOTIDE SEQUENCE [LARGE SCALE GENOMIC DNA]</scope>
    <source>
        <strain evidence="2 3">CBS 650.93</strain>
    </source>
</reference>
<evidence type="ECO:0000313" key="3">
    <source>
        <dbReference type="Proteomes" id="UP000053617"/>
    </source>
</evidence>
<keyword evidence="3" id="KW-1185">Reference proteome</keyword>
<protein>
    <submittedName>
        <fullName evidence="2">Uncharacterized protein</fullName>
    </submittedName>
</protein>
<feature type="compositionally biased region" description="Basic and acidic residues" evidence="1">
    <location>
        <begin position="55"/>
        <end position="74"/>
    </location>
</feature>
<gene>
    <name evidence="2" type="ORF">Z518_03770</name>
</gene>
<dbReference type="AlphaFoldDB" id="A0A0D2H5W2"/>
<organism evidence="2 3">
    <name type="scientific">Rhinocladiella mackenziei CBS 650.93</name>
    <dbReference type="NCBI Taxonomy" id="1442369"/>
    <lineage>
        <taxon>Eukaryota</taxon>
        <taxon>Fungi</taxon>
        <taxon>Dikarya</taxon>
        <taxon>Ascomycota</taxon>
        <taxon>Pezizomycotina</taxon>
        <taxon>Eurotiomycetes</taxon>
        <taxon>Chaetothyriomycetidae</taxon>
        <taxon>Chaetothyriales</taxon>
        <taxon>Herpotrichiellaceae</taxon>
        <taxon>Rhinocladiella</taxon>
    </lineage>
</organism>
<dbReference type="EMBL" id="KN847477">
    <property type="protein sequence ID" value="KIX05798.1"/>
    <property type="molecule type" value="Genomic_DNA"/>
</dbReference>
<feature type="region of interest" description="Disordered" evidence="1">
    <location>
        <begin position="55"/>
        <end position="104"/>
    </location>
</feature>
<evidence type="ECO:0000313" key="2">
    <source>
        <dbReference type="EMBL" id="KIX05798.1"/>
    </source>
</evidence>
<dbReference type="RefSeq" id="XP_013272934.1">
    <property type="nucleotide sequence ID" value="XM_013417480.1"/>
</dbReference>
<dbReference type="Proteomes" id="UP000053617">
    <property type="component" value="Unassembled WGS sequence"/>
</dbReference>
<dbReference type="HOGENOM" id="CLU_2251557_0_0_1"/>